<feature type="transmembrane region" description="Helical" evidence="1">
    <location>
        <begin position="60"/>
        <end position="84"/>
    </location>
</feature>
<dbReference type="RefSeq" id="WP_109369725.1">
    <property type="nucleotide sequence ID" value="NZ_OOFM01000005.1"/>
</dbReference>
<evidence type="ECO:0008006" key="4">
    <source>
        <dbReference type="Google" id="ProtNLM"/>
    </source>
</evidence>
<accession>A0A2P9HQ83</accession>
<feature type="transmembrane region" description="Helical" evidence="1">
    <location>
        <begin position="120"/>
        <end position="137"/>
    </location>
</feature>
<proteinExistence type="predicted"/>
<organism evidence="2 3">
    <name type="scientific">Ochrobactrum soli</name>
    <dbReference type="NCBI Taxonomy" id="2448455"/>
    <lineage>
        <taxon>Bacteria</taxon>
        <taxon>Pseudomonadati</taxon>
        <taxon>Pseudomonadota</taxon>
        <taxon>Alphaproteobacteria</taxon>
        <taxon>Hyphomicrobiales</taxon>
        <taxon>Brucellaceae</taxon>
        <taxon>Brucella/Ochrobactrum group</taxon>
        <taxon>Ochrobactrum</taxon>
    </lineage>
</organism>
<dbReference type="EMBL" id="OOFM01000005">
    <property type="protein sequence ID" value="SPL66267.1"/>
    <property type="molecule type" value="Genomic_DNA"/>
</dbReference>
<gene>
    <name evidence="2" type="ORF">OHAE_2134</name>
</gene>
<evidence type="ECO:0000313" key="3">
    <source>
        <dbReference type="Proteomes" id="UP000246073"/>
    </source>
</evidence>
<evidence type="ECO:0000256" key="1">
    <source>
        <dbReference type="SAM" id="Phobius"/>
    </source>
</evidence>
<evidence type="ECO:0000313" key="2">
    <source>
        <dbReference type="EMBL" id="SPL66267.1"/>
    </source>
</evidence>
<feature type="transmembrane region" description="Helical" evidence="1">
    <location>
        <begin position="96"/>
        <end position="114"/>
    </location>
</feature>
<keyword evidence="1" id="KW-0812">Transmembrane</keyword>
<name>A0A2P9HQ83_9HYPH</name>
<dbReference type="Pfam" id="PF07332">
    <property type="entry name" value="Phage_holin_3_6"/>
    <property type="match status" value="1"/>
</dbReference>
<sequence length="146" mass="15130">MLKALVPILSALAGEEVRFTVSQTRRAAIYGVAIGIFGIMTVTFLCVAAFLALAQTYGGPLAALILAAISLILALLVLAVLKIQAAAEAKKRKERIAADKSAMMATAALATIPSILKRPILAAALPLAGIALVSLLSDKKKRPPKA</sequence>
<dbReference type="AlphaFoldDB" id="A0A2P9HQ83"/>
<protein>
    <recommendedName>
        <fullName evidence="4">Phage holin family protein</fullName>
    </recommendedName>
</protein>
<dbReference type="Proteomes" id="UP000246073">
    <property type="component" value="Unassembled WGS sequence"/>
</dbReference>
<dbReference type="InterPro" id="IPR009937">
    <property type="entry name" value="Phage_holin_3_6"/>
</dbReference>
<feature type="transmembrane region" description="Helical" evidence="1">
    <location>
        <begin position="28"/>
        <end position="54"/>
    </location>
</feature>
<reference evidence="3" key="1">
    <citation type="submission" date="2017-12" db="EMBL/GenBank/DDBJ databases">
        <authorList>
            <person name="Diaz M."/>
        </authorList>
    </citation>
    <scope>NUCLEOTIDE SEQUENCE [LARGE SCALE GENOMIC DNA]</scope>
    <source>
        <strain evidence="3">FI11154</strain>
    </source>
</reference>
<keyword evidence="1" id="KW-1133">Transmembrane helix</keyword>
<keyword evidence="1" id="KW-0472">Membrane</keyword>